<accession>A0A7W7HRM6</accession>
<name>A0A7W7HRM6_9ACTN</name>
<feature type="region of interest" description="Disordered" evidence="1">
    <location>
        <begin position="1"/>
        <end position="78"/>
    </location>
</feature>
<dbReference type="InterPro" id="IPR043504">
    <property type="entry name" value="Peptidase_S1_PA_chymotrypsin"/>
</dbReference>
<reference evidence="2 3" key="1">
    <citation type="submission" date="2020-08" db="EMBL/GenBank/DDBJ databases">
        <title>Sequencing the genomes of 1000 actinobacteria strains.</title>
        <authorList>
            <person name="Klenk H.-P."/>
        </authorList>
    </citation>
    <scope>NUCLEOTIDE SEQUENCE [LARGE SCALE GENOMIC DNA]</scope>
    <source>
        <strain evidence="2 3">DSM 43149</strain>
    </source>
</reference>
<dbReference type="EMBL" id="JACHNH010000001">
    <property type="protein sequence ID" value="MBB4759549.1"/>
    <property type="molecule type" value="Genomic_DNA"/>
</dbReference>
<gene>
    <name evidence="2" type="ORF">BJ971_000105</name>
</gene>
<protein>
    <recommendedName>
        <fullName evidence="4">Serine protease</fullName>
    </recommendedName>
</protein>
<dbReference type="Proteomes" id="UP000578112">
    <property type="component" value="Unassembled WGS sequence"/>
</dbReference>
<dbReference type="Gene3D" id="2.40.10.10">
    <property type="entry name" value="Trypsin-like serine proteases"/>
    <property type="match status" value="2"/>
</dbReference>
<dbReference type="SUPFAM" id="SSF50494">
    <property type="entry name" value="Trypsin-like serine proteases"/>
    <property type="match status" value="1"/>
</dbReference>
<dbReference type="Pfam" id="PF13365">
    <property type="entry name" value="Trypsin_2"/>
    <property type="match status" value="1"/>
</dbReference>
<dbReference type="PANTHER" id="PTHR36234:SF5">
    <property type="entry name" value="LYSYL ENDOPEPTIDASE"/>
    <property type="match status" value="1"/>
</dbReference>
<comment type="caution">
    <text evidence="2">The sequence shown here is derived from an EMBL/GenBank/DDBJ whole genome shotgun (WGS) entry which is preliminary data.</text>
</comment>
<dbReference type="RefSeq" id="WP_239087514.1">
    <property type="nucleotide sequence ID" value="NZ_BOMK01000034.1"/>
</dbReference>
<feature type="region of interest" description="Disordered" evidence="1">
    <location>
        <begin position="194"/>
        <end position="215"/>
    </location>
</feature>
<dbReference type="InterPro" id="IPR009003">
    <property type="entry name" value="Peptidase_S1_PA"/>
</dbReference>
<evidence type="ECO:0000313" key="3">
    <source>
        <dbReference type="Proteomes" id="UP000578112"/>
    </source>
</evidence>
<dbReference type="AlphaFoldDB" id="A0A7W7HRM6"/>
<keyword evidence="3" id="KW-1185">Reference proteome</keyword>
<evidence type="ECO:0000256" key="1">
    <source>
        <dbReference type="SAM" id="MobiDB-lite"/>
    </source>
</evidence>
<sequence length="435" mass="45780">MDGARPVGSWQEAAGPVGDPAAVRQPAAATGGNGPTGGAPVPGPSSAKPAAKSPSPAPGAAGPVVPESAASGGGDGRQKVGELLRIDKLLGYGAPKREVLHYPSASYVKVHFSRMAMLPGDYVTVSDPEGEESYRYDAPKLLEGVTDSGRWAMSITGDTAVVEMHRAGGDLVGSLLGGLGVNVDQVARGYSRKEQARIPSESLTRPGRTGAEESVCGADTSSDAVCYRSADPVAYTRSKSIARLLINGTELCTGWRVGTKNRMLTNNHCFDNSAAAYETEVWFNYQCAQCGGYDVFKPTKVWGDKVLATEHVLDYTLFTVGNFAAVEKFGYLNLDTVPPARGQELYVPQHPAGEPTRIAGRRGEPAGTCAVVDPTFDGYAQNSDVSYYCDTEGGSSGSPVLSRKTNRVVALHHFGGCPNSGVRADLLNSRIKSYL</sequence>
<feature type="compositionally biased region" description="Low complexity" evidence="1">
    <location>
        <begin position="44"/>
        <end position="70"/>
    </location>
</feature>
<dbReference type="PANTHER" id="PTHR36234">
    <property type="entry name" value="LYSYL ENDOPEPTIDASE"/>
    <property type="match status" value="1"/>
</dbReference>
<organism evidence="2 3">
    <name type="scientific">Actinoplanes digitatis</name>
    <dbReference type="NCBI Taxonomy" id="1868"/>
    <lineage>
        <taxon>Bacteria</taxon>
        <taxon>Bacillati</taxon>
        <taxon>Actinomycetota</taxon>
        <taxon>Actinomycetes</taxon>
        <taxon>Micromonosporales</taxon>
        <taxon>Micromonosporaceae</taxon>
        <taxon>Actinoplanes</taxon>
    </lineage>
</organism>
<proteinExistence type="predicted"/>
<evidence type="ECO:0000313" key="2">
    <source>
        <dbReference type="EMBL" id="MBB4759549.1"/>
    </source>
</evidence>
<evidence type="ECO:0008006" key="4">
    <source>
        <dbReference type="Google" id="ProtNLM"/>
    </source>
</evidence>